<reference evidence="1 2" key="1">
    <citation type="journal article" date="2019" name="Int. J. Syst. Evol. Microbiol.">
        <title>The Global Catalogue of Microorganisms (GCM) 10K type strain sequencing project: providing services to taxonomists for standard genome sequencing and annotation.</title>
        <authorList>
            <consortium name="The Broad Institute Genomics Platform"/>
            <consortium name="The Broad Institute Genome Sequencing Center for Infectious Disease"/>
            <person name="Wu L."/>
            <person name="Ma J."/>
        </authorList>
    </citation>
    <scope>NUCLEOTIDE SEQUENCE [LARGE SCALE GENOMIC DNA]</scope>
    <source>
        <strain evidence="1 2">JCM 16083</strain>
    </source>
</reference>
<dbReference type="Pfam" id="PF14114">
    <property type="entry name" value="DUF4286"/>
    <property type="match status" value="1"/>
</dbReference>
<name>A0ABN1MM51_9FLAO</name>
<dbReference type="RefSeq" id="WP_343785199.1">
    <property type="nucleotide sequence ID" value="NZ_BAAAFH010000003.1"/>
</dbReference>
<dbReference type="EMBL" id="BAAAFH010000003">
    <property type="protein sequence ID" value="GAA0874300.1"/>
    <property type="molecule type" value="Genomic_DNA"/>
</dbReference>
<dbReference type="Proteomes" id="UP001501126">
    <property type="component" value="Unassembled WGS sequence"/>
</dbReference>
<organism evidence="1 2">
    <name type="scientific">Wandonia haliotis</name>
    <dbReference type="NCBI Taxonomy" id="574963"/>
    <lineage>
        <taxon>Bacteria</taxon>
        <taxon>Pseudomonadati</taxon>
        <taxon>Bacteroidota</taxon>
        <taxon>Flavobacteriia</taxon>
        <taxon>Flavobacteriales</taxon>
        <taxon>Crocinitomicaceae</taxon>
        <taxon>Wandonia</taxon>
    </lineage>
</organism>
<gene>
    <name evidence="1" type="ORF">GCM10009118_07080</name>
</gene>
<proteinExistence type="predicted"/>
<evidence type="ECO:0000313" key="2">
    <source>
        <dbReference type="Proteomes" id="UP001501126"/>
    </source>
</evidence>
<keyword evidence="2" id="KW-1185">Reference proteome</keyword>
<evidence type="ECO:0000313" key="1">
    <source>
        <dbReference type="EMBL" id="GAA0874300.1"/>
    </source>
</evidence>
<accession>A0ABN1MM51</accession>
<protein>
    <submittedName>
        <fullName evidence="1">DUF4286 family protein</fullName>
    </submittedName>
</protein>
<sequence length="104" mass="12005">MILYNVTVSIDEAVHDDWLKWMKEVHIPDVMATGLFLESRIARIHAEEEGGLSYAISYLCESKAVLEQYNTLFAPKLQREHALRYNGQFAAFRTILEVVGEFKK</sequence>
<dbReference type="InterPro" id="IPR025563">
    <property type="entry name" value="DUF4286"/>
</dbReference>
<comment type="caution">
    <text evidence="1">The sequence shown here is derived from an EMBL/GenBank/DDBJ whole genome shotgun (WGS) entry which is preliminary data.</text>
</comment>